<evidence type="ECO:0000313" key="3">
    <source>
        <dbReference type="Proteomes" id="UP000694405"/>
    </source>
</evidence>
<reference evidence="2" key="2">
    <citation type="submission" date="2025-08" db="UniProtKB">
        <authorList>
            <consortium name="Ensembl"/>
        </authorList>
    </citation>
    <scope>IDENTIFICATION</scope>
</reference>
<name>A0A8V5HF46_MELUD</name>
<feature type="compositionally biased region" description="Basic residues" evidence="1">
    <location>
        <begin position="110"/>
        <end position="120"/>
    </location>
</feature>
<feature type="region of interest" description="Disordered" evidence="1">
    <location>
        <begin position="181"/>
        <end position="212"/>
    </location>
</feature>
<organism evidence="2 3">
    <name type="scientific">Melopsittacus undulatus</name>
    <name type="common">Budgerigar</name>
    <name type="synonym">Psittacus undulatus</name>
    <dbReference type="NCBI Taxonomy" id="13146"/>
    <lineage>
        <taxon>Eukaryota</taxon>
        <taxon>Metazoa</taxon>
        <taxon>Chordata</taxon>
        <taxon>Craniata</taxon>
        <taxon>Vertebrata</taxon>
        <taxon>Euteleostomi</taxon>
        <taxon>Archelosauria</taxon>
        <taxon>Archosauria</taxon>
        <taxon>Dinosauria</taxon>
        <taxon>Saurischia</taxon>
        <taxon>Theropoda</taxon>
        <taxon>Coelurosauria</taxon>
        <taxon>Aves</taxon>
        <taxon>Neognathae</taxon>
        <taxon>Neoaves</taxon>
        <taxon>Telluraves</taxon>
        <taxon>Australaves</taxon>
        <taxon>Psittaciformes</taxon>
        <taxon>Psittaculidae</taxon>
        <taxon>Melopsittacus</taxon>
    </lineage>
</organism>
<reference evidence="2" key="3">
    <citation type="submission" date="2025-09" db="UniProtKB">
        <authorList>
            <consortium name="Ensembl"/>
        </authorList>
    </citation>
    <scope>IDENTIFICATION</scope>
</reference>
<proteinExistence type="predicted"/>
<dbReference type="Ensembl" id="ENSMUNT00000032917.1">
    <property type="protein sequence ID" value="ENSMUNP00000030791.1"/>
    <property type="gene ID" value="ENSMUNG00000017785.1"/>
</dbReference>
<sequence>MGGPPGTGVPAGCPEKGVWGGDTGGAVTDVAVPAEVLERGALLAEAVLGAVGGGRAGAGAARGPRRGGHELLDSARGGPRVSAAAHPVHGGRGAAAQRRLHLPEPAQRLQQRRRAPHAPRHGAGLRYRSPIFSEPGTRGQPSHPSPPAPPNRPGSPGAVPLGLAPGVGVFFAGVRPLAALDGGIDRTEPRQPRKPAASRPVSATVWPAGLGK</sequence>
<feature type="compositionally biased region" description="Pro residues" evidence="1">
    <location>
        <begin position="143"/>
        <end position="153"/>
    </location>
</feature>
<reference evidence="2" key="1">
    <citation type="submission" date="2020-03" db="EMBL/GenBank/DDBJ databases">
        <title>Melopsittacus undulatus (budgerigar) genome, bMelUnd1, maternal haplotype with Z.</title>
        <authorList>
            <person name="Gedman G."/>
            <person name="Mountcastle J."/>
            <person name="Haase B."/>
            <person name="Formenti G."/>
            <person name="Wright T."/>
            <person name="Apodaca J."/>
            <person name="Pelan S."/>
            <person name="Chow W."/>
            <person name="Rhie A."/>
            <person name="Howe K."/>
            <person name="Fedrigo O."/>
            <person name="Jarvis E.D."/>
        </authorList>
    </citation>
    <scope>NUCLEOTIDE SEQUENCE [LARGE SCALE GENOMIC DNA]</scope>
</reference>
<protein>
    <submittedName>
        <fullName evidence="2">Uncharacterized protein</fullName>
    </submittedName>
</protein>
<dbReference type="Proteomes" id="UP000694405">
    <property type="component" value="Chromosome 6"/>
</dbReference>
<feature type="region of interest" description="Disordered" evidence="1">
    <location>
        <begin position="51"/>
        <end position="165"/>
    </location>
</feature>
<accession>A0A8V5HF46</accession>
<keyword evidence="3" id="KW-1185">Reference proteome</keyword>
<evidence type="ECO:0000313" key="2">
    <source>
        <dbReference type="Ensembl" id="ENSMUNP00000030791.1"/>
    </source>
</evidence>
<feature type="region of interest" description="Disordered" evidence="1">
    <location>
        <begin position="1"/>
        <end position="25"/>
    </location>
</feature>
<evidence type="ECO:0000256" key="1">
    <source>
        <dbReference type="SAM" id="MobiDB-lite"/>
    </source>
</evidence>
<dbReference type="AlphaFoldDB" id="A0A8V5HF46"/>